<dbReference type="GO" id="GO:0004674">
    <property type="term" value="F:protein serine/threonine kinase activity"/>
    <property type="evidence" value="ECO:0007669"/>
    <property type="project" value="UniProtKB-KW"/>
</dbReference>
<dbReference type="InterPro" id="IPR008271">
    <property type="entry name" value="Ser/Thr_kinase_AS"/>
</dbReference>
<dbReference type="InterPro" id="IPR000719">
    <property type="entry name" value="Prot_kinase_dom"/>
</dbReference>
<dbReference type="EMBL" id="JARJCN010000011">
    <property type="protein sequence ID" value="KAJ7096536.1"/>
    <property type="molecule type" value="Genomic_DNA"/>
</dbReference>
<dbReference type="GO" id="GO:0005634">
    <property type="term" value="C:nucleus"/>
    <property type="evidence" value="ECO:0007669"/>
    <property type="project" value="TreeGrafter"/>
</dbReference>
<dbReference type="PROSITE" id="PS50011">
    <property type="entry name" value="PROTEIN_KINASE_DOM"/>
    <property type="match status" value="1"/>
</dbReference>
<dbReference type="PANTHER" id="PTHR47634">
    <property type="entry name" value="PROTEIN KINASE DOMAIN-CONTAINING PROTEIN-RELATED"/>
    <property type="match status" value="1"/>
</dbReference>
<comment type="caution">
    <text evidence="10">The sequence shown here is derived from an EMBL/GenBank/DDBJ whole genome shotgun (WGS) entry which is preliminary data.</text>
</comment>
<evidence type="ECO:0000256" key="5">
    <source>
        <dbReference type="ARBA" id="ARBA00022777"/>
    </source>
</evidence>
<dbReference type="GO" id="GO:0050684">
    <property type="term" value="P:regulation of mRNA processing"/>
    <property type="evidence" value="ECO:0007669"/>
    <property type="project" value="TreeGrafter"/>
</dbReference>
<evidence type="ECO:0000313" key="11">
    <source>
        <dbReference type="Proteomes" id="UP001222325"/>
    </source>
</evidence>
<dbReference type="PROSITE" id="PS00108">
    <property type="entry name" value="PROTEIN_KINASE_ST"/>
    <property type="match status" value="1"/>
</dbReference>
<evidence type="ECO:0000256" key="7">
    <source>
        <dbReference type="ARBA" id="ARBA00047899"/>
    </source>
</evidence>
<dbReference type="GO" id="GO:0005524">
    <property type="term" value="F:ATP binding"/>
    <property type="evidence" value="ECO:0007669"/>
    <property type="project" value="UniProtKB-KW"/>
</dbReference>
<comment type="catalytic activity">
    <reaction evidence="8">
        <text>L-seryl-[protein] + ATP = O-phospho-L-seryl-[protein] + ADP + H(+)</text>
        <dbReference type="Rhea" id="RHEA:17989"/>
        <dbReference type="Rhea" id="RHEA-COMP:9863"/>
        <dbReference type="Rhea" id="RHEA-COMP:11604"/>
        <dbReference type="ChEBI" id="CHEBI:15378"/>
        <dbReference type="ChEBI" id="CHEBI:29999"/>
        <dbReference type="ChEBI" id="CHEBI:30616"/>
        <dbReference type="ChEBI" id="CHEBI:83421"/>
        <dbReference type="ChEBI" id="CHEBI:456216"/>
        <dbReference type="EC" id="2.7.11.1"/>
    </reaction>
</comment>
<evidence type="ECO:0000259" key="9">
    <source>
        <dbReference type="PROSITE" id="PS50011"/>
    </source>
</evidence>
<evidence type="ECO:0000313" key="10">
    <source>
        <dbReference type="EMBL" id="KAJ7096536.1"/>
    </source>
</evidence>
<reference evidence="10" key="1">
    <citation type="submission" date="2023-03" db="EMBL/GenBank/DDBJ databases">
        <title>Massive genome expansion in bonnet fungi (Mycena s.s.) driven by repeated elements and novel gene families across ecological guilds.</title>
        <authorList>
            <consortium name="Lawrence Berkeley National Laboratory"/>
            <person name="Harder C.B."/>
            <person name="Miyauchi S."/>
            <person name="Viragh M."/>
            <person name="Kuo A."/>
            <person name="Thoen E."/>
            <person name="Andreopoulos B."/>
            <person name="Lu D."/>
            <person name="Skrede I."/>
            <person name="Drula E."/>
            <person name="Henrissat B."/>
            <person name="Morin E."/>
            <person name="Kohler A."/>
            <person name="Barry K."/>
            <person name="LaButti K."/>
            <person name="Morin E."/>
            <person name="Salamov A."/>
            <person name="Lipzen A."/>
            <person name="Mereny Z."/>
            <person name="Hegedus B."/>
            <person name="Baldrian P."/>
            <person name="Stursova M."/>
            <person name="Weitz H."/>
            <person name="Taylor A."/>
            <person name="Grigoriev I.V."/>
            <person name="Nagy L.G."/>
            <person name="Martin F."/>
            <person name="Kauserud H."/>
        </authorList>
    </citation>
    <scope>NUCLEOTIDE SEQUENCE</scope>
    <source>
        <strain evidence="10">CBHHK173m</strain>
    </source>
</reference>
<evidence type="ECO:0000256" key="4">
    <source>
        <dbReference type="ARBA" id="ARBA00022741"/>
    </source>
</evidence>
<evidence type="ECO:0000256" key="2">
    <source>
        <dbReference type="ARBA" id="ARBA00022527"/>
    </source>
</evidence>
<dbReference type="AlphaFoldDB" id="A0AAD6XSI1"/>
<proteinExistence type="predicted"/>
<dbReference type="PANTHER" id="PTHR47634:SF9">
    <property type="entry name" value="PROTEIN KINASE DOMAIN-CONTAINING PROTEIN-RELATED"/>
    <property type="match status" value="1"/>
</dbReference>
<dbReference type="Gene3D" id="1.10.510.10">
    <property type="entry name" value="Transferase(Phosphotransferase) domain 1"/>
    <property type="match status" value="1"/>
</dbReference>
<dbReference type="GO" id="GO:0005737">
    <property type="term" value="C:cytoplasm"/>
    <property type="evidence" value="ECO:0007669"/>
    <property type="project" value="TreeGrafter"/>
</dbReference>
<dbReference type="InterPro" id="IPR051334">
    <property type="entry name" value="SRPK"/>
</dbReference>
<organism evidence="10 11">
    <name type="scientific">Mycena belliarum</name>
    <dbReference type="NCBI Taxonomy" id="1033014"/>
    <lineage>
        <taxon>Eukaryota</taxon>
        <taxon>Fungi</taxon>
        <taxon>Dikarya</taxon>
        <taxon>Basidiomycota</taxon>
        <taxon>Agaricomycotina</taxon>
        <taxon>Agaricomycetes</taxon>
        <taxon>Agaricomycetidae</taxon>
        <taxon>Agaricales</taxon>
        <taxon>Marasmiineae</taxon>
        <taxon>Mycenaceae</taxon>
        <taxon>Mycena</taxon>
    </lineage>
</organism>
<dbReference type="Pfam" id="PF00069">
    <property type="entry name" value="Pkinase"/>
    <property type="match status" value="1"/>
</dbReference>
<dbReference type="EC" id="2.7.11.1" evidence="1"/>
<sequence>MNSVSSSEIYAAMKVMKAEVSDLPELHESDYLRRVLTADPTHPGFRHNLQLLDEFRLEGPNGNHLCLVTELLGERLDQFAKRFPHRRVPMAIIKTLSRQIISAILYLHEKCDIIHADIKSNNVLFTLPEGVLSTAPIADQTSPPTTVKLIDLGVACWADRVNEHFTDLIQCPELRAPEVVVGAGWGRPADIWSLGCLVFELATGTFLIKDSVAEMSVPYLHILFFGPYPRTLTEFGKNKYSDMFFKEDGSPHYLQTQQLPVAEMIRRRRPPGAQDTQEDIDGLVSFLDWIFRLDPAERASLRTLLDHPWLSSK</sequence>
<protein>
    <recommendedName>
        <fullName evidence="1">non-specific serine/threonine protein kinase</fullName>
        <ecNumber evidence="1">2.7.11.1</ecNumber>
    </recommendedName>
</protein>
<comment type="catalytic activity">
    <reaction evidence="7">
        <text>L-threonyl-[protein] + ATP = O-phospho-L-threonyl-[protein] + ADP + H(+)</text>
        <dbReference type="Rhea" id="RHEA:46608"/>
        <dbReference type="Rhea" id="RHEA-COMP:11060"/>
        <dbReference type="Rhea" id="RHEA-COMP:11605"/>
        <dbReference type="ChEBI" id="CHEBI:15378"/>
        <dbReference type="ChEBI" id="CHEBI:30013"/>
        <dbReference type="ChEBI" id="CHEBI:30616"/>
        <dbReference type="ChEBI" id="CHEBI:61977"/>
        <dbReference type="ChEBI" id="CHEBI:456216"/>
        <dbReference type="EC" id="2.7.11.1"/>
    </reaction>
</comment>
<keyword evidence="6" id="KW-0067">ATP-binding</keyword>
<keyword evidence="5 10" id="KW-0418">Kinase</keyword>
<feature type="domain" description="Protein kinase" evidence="9">
    <location>
        <begin position="1"/>
        <end position="310"/>
    </location>
</feature>
<evidence type="ECO:0000256" key="3">
    <source>
        <dbReference type="ARBA" id="ARBA00022679"/>
    </source>
</evidence>
<dbReference type="Proteomes" id="UP001222325">
    <property type="component" value="Unassembled WGS sequence"/>
</dbReference>
<dbReference type="GO" id="GO:0000245">
    <property type="term" value="P:spliceosomal complex assembly"/>
    <property type="evidence" value="ECO:0007669"/>
    <property type="project" value="TreeGrafter"/>
</dbReference>
<keyword evidence="11" id="KW-1185">Reference proteome</keyword>
<evidence type="ECO:0000256" key="6">
    <source>
        <dbReference type="ARBA" id="ARBA00022840"/>
    </source>
</evidence>
<evidence type="ECO:0000256" key="1">
    <source>
        <dbReference type="ARBA" id="ARBA00012513"/>
    </source>
</evidence>
<dbReference type="SMART" id="SM00220">
    <property type="entry name" value="S_TKc"/>
    <property type="match status" value="1"/>
</dbReference>
<keyword evidence="3" id="KW-0808">Transferase</keyword>
<keyword evidence="2" id="KW-0723">Serine/threonine-protein kinase</keyword>
<dbReference type="SUPFAM" id="SSF56112">
    <property type="entry name" value="Protein kinase-like (PK-like)"/>
    <property type="match status" value="1"/>
</dbReference>
<gene>
    <name evidence="10" type="ORF">B0H15DRAFT_825604</name>
</gene>
<name>A0AAD6XSI1_9AGAR</name>
<keyword evidence="4" id="KW-0547">Nucleotide-binding</keyword>
<dbReference type="InterPro" id="IPR011009">
    <property type="entry name" value="Kinase-like_dom_sf"/>
</dbReference>
<accession>A0AAD6XSI1</accession>
<dbReference type="Gene3D" id="3.30.200.20">
    <property type="entry name" value="Phosphorylase Kinase, domain 1"/>
    <property type="match status" value="1"/>
</dbReference>
<evidence type="ECO:0000256" key="8">
    <source>
        <dbReference type="ARBA" id="ARBA00048679"/>
    </source>
</evidence>